<evidence type="ECO:0000259" key="8">
    <source>
        <dbReference type="PROSITE" id="PS51188"/>
    </source>
</evidence>
<dbReference type="EnsemblPlants" id="MELO3C017839.2.1">
    <property type="protein sequence ID" value="MELO3C017839.2.1"/>
    <property type="gene ID" value="MELO3C017839.2"/>
</dbReference>
<keyword evidence="2" id="KW-0677">Repeat</keyword>
<proteinExistence type="inferred from homology"/>
<sequence>MAASSLSILPSPLTFERFSASSSSPSSSSFFHGGTHLRFHKNFLSVHSYSFNSSPSSPNSQFNKRVSSRRRLGLVVSASGDYYATLGIPKSANSKEIKAAYRKLARQYHPDVNKEPGATEKFKEISAAYEVLSDDKKRALYDQYGEAGVKSTVGGSSAYTTNPFDLFETFFGPSMGGFGGMDPTGFRTRRSSTVTKGEDIRYDINLGSSEAIFGSEKEFELSHLETCEVCTGTGSKVGSKMRICSTCGGRGQVMRTEQTPFGLFSQVSVCPNCGGNGEVISEFCRKCSGEGRIRVKKNIKVKVPPGVSAGSILRVAGEGDAGPRGGPPGDLFVYLDVEEIPGIQRDGINLYSTIAISYLDAIMGSVVKVKTVEGMADLQIPPGTQPGDVLVLAKKGVPKLNKPSIRGDHLFTIKVTIPNRISEKERELLEELASLSNNAGTGSRFRTRQKSQPQPTNTSTENEVKTVANTTESADDGDSNDLWKKVQDFAGSIAQGALKWLKDNL</sequence>
<dbReference type="Gene3D" id="2.10.230.10">
    <property type="entry name" value="Heat shock protein DnaJ, cysteine-rich domain"/>
    <property type="match status" value="1"/>
</dbReference>
<evidence type="ECO:0000259" key="7">
    <source>
        <dbReference type="PROSITE" id="PS50076"/>
    </source>
</evidence>
<feature type="domain" description="CR-type" evidence="8">
    <location>
        <begin position="214"/>
        <end position="296"/>
    </location>
</feature>
<dbReference type="CDD" id="cd10747">
    <property type="entry name" value="DnaJ_C"/>
    <property type="match status" value="1"/>
</dbReference>
<dbReference type="SUPFAM" id="SSF57938">
    <property type="entry name" value="DnaJ/Hsp40 cysteine-rich domain"/>
    <property type="match status" value="1"/>
</dbReference>
<dbReference type="eggNOG" id="KOG0715">
    <property type="taxonomic scope" value="Eukaryota"/>
</dbReference>
<reference evidence="11" key="2">
    <citation type="submission" date="2025-04" db="UniProtKB">
        <authorList>
            <consortium name="RefSeq"/>
        </authorList>
    </citation>
    <scope>IDENTIFICATION</scope>
</reference>
<dbReference type="InterPro" id="IPR012724">
    <property type="entry name" value="DnaJ"/>
</dbReference>
<dbReference type="NCBIfam" id="TIGR02349">
    <property type="entry name" value="DnaJ_bact"/>
    <property type="match status" value="1"/>
</dbReference>
<dbReference type="PROSITE" id="PS50076">
    <property type="entry name" value="DNAJ_2"/>
    <property type="match status" value="1"/>
</dbReference>
<dbReference type="Pfam" id="PF01556">
    <property type="entry name" value="DnaJ_C"/>
    <property type="match status" value="1"/>
</dbReference>
<evidence type="ECO:0000313" key="10">
    <source>
        <dbReference type="Proteomes" id="UP001652600"/>
    </source>
</evidence>
<dbReference type="GO" id="GO:0009408">
    <property type="term" value="P:response to heat"/>
    <property type="evidence" value="ECO:0007669"/>
    <property type="project" value="InterPro"/>
</dbReference>
<evidence type="ECO:0000313" key="9">
    <source>
        <dbReference type="EnsemblPlants" id="MELO3C017839.2.1"/>
    </source>
</evidence>
<dbReference type="GO" id="GO:0051082">
    <property type="term" value="F:unfolded protein binding"/>
    <property type="evidence" value="ECO:0007669"/>
    <property type="project" value="InterPro"/>
</dbReference>
<dbReference type="InterPro" id="IPR018253">
    <property type="entry name" value="DnaJ_domain_CS"/>
</dbReference>
<name>A0A1S3BXH6_CUCME</name>
<accession>A0A1S3BXH6</accession>
<organism evidence="10 11">
    <name type="scientific">Cucumis melo</name>
    <name type="common">Muskmelon</name>
    <dbReference type="NCBI Taxonomy" id="3656"/>
    <lineage>
        <taxon>Eukaryota</taxon>
        <taxon>Viridiplantae</taxon>
        <taxon>Streptophyta</taxon>
        <taxon>Embryophyta</taxon>
        <taxon>Tracheophyta</taxon>
        <taxon>Spermatophyta</taxon>
        <taxon>Magnoliopsida</taxon>
        <taxon>eudicotyledons</taxon>
        <taxon>Gunneridae</taxon>
        <taxon>Pentapetalae</taxon>
        <taxon>rosids</taxon>
        <taxon>fabids</taxon>
        <taxon>Cucurbitales</taxon>
        <taxon>Cucurbitaceae</taxon>
        <taxon>Benincaseae</taxon>
        <taxon>Cucumis</taxon>
    </lineage>
</organism>
<dbReference type="KEGG" id="cmo:103494659"/>
<dbReference type="InterPro" id="IPR036869">
    <property type="entry name" value="J_dom_sf"/>
</dbReference>
<dbReference type="Pfam" id="PF00226">
    <property type="entry name" value="DnaJ"/>
    <property type="match status" value="1"/>
</dbReference>
<dbReference type="GO" id="GO:0008270">
    <property type="term" value="F:zinc ion binding"/>
    <property type="evidence" value="ECO:0007669"/>
    <property type="project" value="UniProtKB-KW"/>
</dbReference>
<feature type="compositionally biased region" description="Polar residues" evidence="6">
    <location>
        <begin position="450"/>
        <end position="472"/>
    </location>
</feature>
<dbReference type="GO" id="GO:0009535">
    <property type="term" value="C:chloroplast thylakoid membrane"/>
    <property type="evidence" value="ECO:0007669"/>
    <property type="project" value="TreeGrafter"/>
</dbReference>
<dbReference type="InterPro" id="IPR001305">
    <property type="entry name" value="HSP_DnaJ_Cys-rich_dom"/>
</dbReference>
<evidence type="ECO:0000256" key="4">
    <source>
        <dbReference type="ARBA" id="ARBA00022833"/>
    </source>
</evidence>
<dbReference type="FunFam" id="2.10.230.10:FF:000006">
    <property type="entry name" value="Chaperone protein dnaJ A6 chloroplastic"/>
    <property type="match status" value="1"/>
</dbReference>
<dbReference type="PROSITE" id="PS00636">
    <property type="entry name" value="DNAJ_1"/>
    <property type="match status" value="1"/>
</dbReference>
<dbReference type="InterPro" id="IPR008971">
    <property type="entry name" value="HSP40/DnaJ_pept-bd"/>
</dbReference>
<dbReference type="SMART" id="SM00271">
    <property type="entry name" value="DnaJ"/>
    <property type="match status" value="1"/>
</dbReference>
<protein>
    <submittedName>
        <fullName evidence="11">Chaperone protein DnaJ isoform X1</fullName>
    </submittedName>
</protein>
<dbReference type="GeneID" id="103494659"/>
<keyword evidence="10" id="KW-1185">Reference proteome</keyword>
<dbReference type="PROSITE" id="PS51188">
    <property type="entry name" value="ZF_CR"/>
    <property type="match status" value="1"/>
</dbReference>
<dbReference type="AlphaFoldDB" id="A0A1S3BXH6"/>
<dbReference type="SUPFAM" id="SSF49493">
    <property type="entry name" value="HSP40/DnaJ peptide-binding domain"/>
    <property type="match status" value="2"/>
</dbReference>
<dbReference type="InterPro" id="IPR002939">
    <property type="entry name" value="DnaJ_C"/>
</dbReference>
<dbReference type="GO" id="GO:0031072">
    <property type="term" value="F:heat shock protein binding"/>
    <property type="evidence" value="ECO:0007669"/>
    <property type="project" value="InterPro"/>
</dbReference>
<feature type="region of interest" description="Disordered" evidence="6">
    <location>
        <begin position="439"/>
        <end position="480"/>
    </location>
</feature>
<dbReference type="SMR" id="A0A1S3BXH6"/>
<evidence type="ECO:0000256" key="3">
    <source>
        <dbReference type="ARBA" id="ARBA00022771"/>
    </source>
</evidence>
<dbReference type="CDD" id="cd06257">
    <property type="entry name" value="DnaJ"/>
    <property type="match status" value="1"/>
</dbReference>
<dbReference type="NCBIfam" id="NF008035">
    <property type="entry name" value="PRK10767.1"/>
    <property type="match status" value="1"/>
</dbReference>
<evidence type="ECO:0000313" key="11">
    <source>
        <dbReference type="RefSeq" id="XP_008454176.1"/>
    </source>
</evidence>
<feature type="zinc finger region" description="CR-type" evidence="5">
    <location>
        <begin position="214"/>
        <end position="296"/>
    </location>
</feature>
<evidence type="ECO:0000256" key="2">
    <source>
        <dbReference type="ARBA" id="ARBA00022737"/>
    </source>
</evidence>
<dbReference type="PANTHER" id="PTHR43096:SF22">
    <property type="entry name" value="MOLECULAR CHAPERONE HSP40_DNAJ FAMILY PROTEIN"/>
    <property type="match status" value="1"/>
</dbReference>
<dbReference type="GO" id="GO:0042026">
    <property type="term" value="P:protein refolding"/>
    <property type="evidence" value="ECO:0007669"/>
    <property type="project" value="TreeGrafter"/>
</dbReference>
<dbReference type="Proteomes" id="UP001652600">
    <property type="component" value="Chromosome 7"/>
</dbReference>
<evidence type="ECO:0000256" key="1">
    <source>
        <dbReference type="ARBA" id="ARBA00022723"/>
    </source>
</evidence>
<keyword evidence="1 5" id="KW-0479">Metal-binding</keyword>
<dbReference type="HAMAP" id="MF_01152">
    <property type="entry name" value="DnaJ"/>
    <property type="match status" value="1"/>
</dbReference>
<dbReference type="InParanoid" id="A0A1S3BXH6"/>
<keyword evidence="3 5" id="KW-0863">Zinc-finger</keyword>
<dbReference type="Gene3D" id="1.10.287.110">
    <property type="entry name" value="DnaJ domain"/>
    <property type="match status" value="1"/>
</dbReference>
<dbReference type="FunFam" id="2.60.260.20:FF:000009">
    <property type="entry name" value="Putative Mitochondrial DnaJ chaperone"/>
    <property type="match status" value="1"/>
</dbReference>
<dbReference type="PRINTS" id="PR00625">
    <property type="entry name" value="JDOMAIN"/>
</dbReference>
<dbReference type="FunFam" id="1.10.287.110:FF:000037">
    <property type="entry name" value="Chaperone protein dnaJ A6 chloroplastic"/>
    <property type="match status" value="1"/>
</dbReference>
<dbReference type="SUPFAM" id="SSF46565">
    <property type="entry name" value="Chaperone J-domain"/>
    <property type="match status" value="1"/>
</dbReference>
<evidence type="ECO:0000256" key="6">
    <source>
        <dbReference type="SAM" id="MobiDB-lite"/>
    </source>
</evidence>
<dbReference type="CDD" id="cd10719">
    <property type="entry name" value="DnaJ_zf"/>
    <property type="match status" value="1"/>
</dbReference>
<dbReference type="InterPro" id="IPR036410">
    <property type="entry name" value="HSP_DnaJ_Cys-rich_dom_sf"/>
</dbReference>
<dbReference type="GO" id="GO:0005524">
    <property type="term" value="F:ATP binding"/>
    <property type="evidence" value="ECO:0007669"/>
    <property type="project" value="InterPro"/>
</dbReference>
<reference evidence="9" key="1">
    <citation type="submission" date="2023-03" db="UniProtKB">
        <authorList>
            <consortium name="EnsemblPlants"/>
        </authorList>
    </citation>
    <scope>IDENTIFICATION</scope>
</reference>
<dbReference type="FunFam" id="2.60.260.20:FF:000025">
    <property type="entry name" value="Molecular chaperone Hsp40/DnaJ family protein"/>
    <property type="match status" value="1"/>
</dbReference>
<dbReference type="Gene3D" id="2.60.260.20">
    <property type="entry name" value="Urease metallochaperone UreE, N-terminal domain"/>
    <property type="match status" value="2"/>
</dbReference>
<keyword evidence="4 5" id="KW-0862">Zinc</keyword>
<feature type="domain" description="J" evidence="7">
    <location>
        <begin position="81"/>
        <end position="145"/>
    </location>
</feature>
<dbReference type="InterPro" id="IPR001623">
    <property type="entry name" value="DnaJ_domain"/>
</dbReference>
<dbReference type="Gramene" id="MELO3C017839.2.1">
    <property type="protein sequence ID" value="MELO3C017839.2.1"/>
    <property type="gene ID" value="MELO3C017839.2"/>
</dbReference>
<dbReference type="RefSeq" id="XP_008454176.1">
    <property type="nucleotide sequence ID" value="XM_008455954.2"/>
</dbReference>
<dbReference type="PANTHER" id="PTHR43096">
    <property type="entry name" value="DNAJ HOMOLOG 1, MITOCHONDRIAL-RELATED"/>
    <property type="match status" value="1"/>
</dbReference>
<dbReference type="Pfam" id="PF00684">
    <property type="entry name" value="DnaJ_CXXCXGXG"/>
    <property type="match status" value="1"/>
</dbReference>
<evidence type="ECO:0000256" key="5">
    <source>
        <dbReference type="PROSITE-ProRule" id="PRU00546"/>
    </source>
</evidence>
<gene>
    <name evidence="11" type="primary">LOC103494659</name>
    <name evidence="9" type="synonym">103494659</name>
</gene>